<dbReference type="PANTHER" id="PTHR39550">
    <property type="entry name" value="SLL0658 PROTEIN"/>
    <property type="match status" value="1"/>
</dbReference>
<gene>
    <name evidence="1" type="ordered locus">DaAHT2_1862</name>
</gene>
<dbReference type="InParanoid" id="D6Z4R7"/>
<evidence type="ECO:0000313" key="1">
    <source>
        <dbReference type="EMBL" id="ADH86542.1"/>
    </source>
</evidence>
<dbReference type="Pfam" id="PF11848">
    <property type="entry name" value="DUF3368"/>
    <property type="match status" value="1"/>
</dbReference>
<dbReference type="eggNOG" id="COG2405">
    <property type="taxonomic scope" value="Bacteria"/>
</dbReference>
<evidence type="ECO:0000313" key="2">
    <source>
        <dbReference type="Proteomes" id="UP000001508"/>
    </source>
</evidence>
<dbReference type="AlphaFoldDB" id="D6Z4R7"/>
<accession>D6Z4R7</accession>
<keyword evidence="2" id="KW-1185">Reference proteome</keyword>
<dbReference type="InterPro" id="IPR021799">
    <property type="entry name" value="PIN-like_prokaryotic"/>
</dbReference>
<dbReference type="Proteomes" id="UP000001508">
    <property type="component" value="Chromosome"/>
</dbReference>
<dbReference type="RefSeq" id="WP_013164065.1">
    <property type="nucleotide sequence ID" value="NC_014216.1"/>
</dbReference>
<dbReference type="STRING" id="589865.DaAHT2_1862"/>
<proteinExistence type="predicted"/>
<dbReference type="HOGENOM" id="CLU_115769_0_0_7"/>
<evidence type="ECO:0008006" key="3">
    <source>
        <dbReference type="Google" id="ProtNLM"/>
    </source>
</evidence>
<name>D6Z4R7_DESAT</name>
<protein>
    <recommendedName>
        <fullName evidence="3">DUF3368 domain-containing protein</fullName>
    </recommendedName>
</protein>
<dbReference type="EMBL" id="CP001940">
    <property type="protein sequence ID" value="ADH86542.1"/>
    <property type="molecule type" value="Genomic_DNA"/>
</dbReference>
<reference evidence="2" key="1">
    <citation type="submission" date="2010-02" db="EMBL/GenBank/DDBJ databases">
        <title>Complete sequence of Desulfurivibrio alkaliphilus AHT2.</title>
        <authorList>
            <consortium name="US DOE Joint Genome Institute"/>
            <person name="Pitluck S."/>
            <person name="Chertkov O."/>
            <person name="Detter J.C."/>
            <person name="Han C."/>
            <person name="Tapia R."/>
            <person name="Larimer F."/>
            <person name="Land M."/>
            <person name="Hauser L."/>
            <person name="Kyrpides N."/>
            <person name="Mikhailova N."/>
            <person name="Sorokin D.Y."/>
            <person name="Muyzer G."/>
            <person name="Woyke T."/>
        </authorList>
    </citation>
    <scope>NUCLEOTIDE SEQUENCE [LARGE SCALE GENOMIC DNA]</scope>
    <source>
        <strain evidence="2">DSM 19089 / UNIQEM U267 / AHT2</strain>
    </source>
</reference>
<sequence>MSILKMPDPSRAVVINTTPLIALGVATGGLDVLRVLYSRVVVTYEVQQEILAGGRYAPGVAAFLTSEWLERVTEPQTIPVYLQNTLDRGEASVIQAALAQGIARVCIDEKVGRRIARLNGLNLTGSIGILAKAKQAGYTLDIEQVLLRLHNHGIWLGNDVKQFLYENQ</sequence>
<dbReference type="KEGG" id="dak:DaAHT2_1862"/>
<organism evidence="1 2">
    <name type="scientific">Desulfurivibrio alkaliphilus (strain DSM 19089 / UNIQEM U267 / AHT2)</name>
    <dbReference type="NCBI Taxonomy" id="589865"/>
    <lineage>
        <taxon>Bacteria</taxon>
        <taxon>Pseudomonadati</taxon>
        <taxon>Thermodesulfobacteriota</taxon>
        <taxon>Desulfobulbia</taxon>
        <taxon>Desulfobulbales</taxon>
        <taxon>Desulfobulbaceae</taxon>
        <taxon>Desulfurivibrio</taxon>
    </lineage>
</organism>
<dbReference type="PANTHER" id="PTHR39550:SF1">
    <property type="entry name" value="SLL0658 PROTEIN"/>
    <property type="match status" value="1"/>
</dbReference>